<comment type="subcellular location">
    <subcellularLocation>
        <location evidence="1">Cell membrane</location>
        <topology evidence="1">Multi-pass membrane protein</topology>
    </subcellularLocation>
</comment>
<keyword evidence="3 6" id="KW-0812">Transmembrane</keyword>
<evidence type="ECO:0000256" key="1">
    <source>
        <dbReference type="ARBA" id="ARBA00004651"/>
    </source>
</evidence>
<dbReference type="EMBL" id="AOIU01000048">
    <property type="protein sequence ID" value="ELZ19897.1"/>
    <property type="molecule type" value="Genomic_DNA"/>
</dbReference>
<feature type="transmembrane region" description="Helical" evidence="6">
    <location>
        <begin position="238"/>
        <end position="264"/>
    </location>
</feature>
<organism evidence="7 8">
    <name type="scientific">Halosimplex carlsbadense 2-9-1</name>
    <dbReference type="NCBI Taxonomy" id="797114"/>
    <lineage>
        <taxon>Archaea</taxon>
        <taxon>Methanobacteriati</taxon>
        <taxon>Methanobacteriota</taxon>
        <taxon>Stenosarchaea group</taxon>
        <taxon>Halobacteria</taxon>
        <taxon>Halobacteriales</taxon>
        <taxon>Haloarculaceae</taxon>
        <taxon>Halosimplex</taxon>
    </lineage>
</organism>
<evidence type="ECO:0000256" key="5">
    <source>
        <dbReference type="ARBA" id="ARBA00023136"/>
    </source>
</evidence>
<dbReference type="PIRSF" id="PIRSF035875">
    <property type="entry name" value="RNase_BN"/>
    <property type="match status" value="1"/>
</dbReference>
<dbReference type="AlphaFoldDB" id="M0CC23"/>
<evidence type="ECO:0000256" key="3">
    <source>
        <dbReference type="ARBA" id="ARBA00022692"/>
    </source>
</evidence>
<feature type="transmembrane region" description="Helical" evidence="6">
    <location>
        <begin position="34"/>
        <end position="57"/>
    </location>
</feature>
<keyword evidence="2" id="KW-1003">Cell membrane</keyword>
<dbReference type="PANTHER" id="PTHR30213">
    <property type="entry name" value="INNER MEMBRANE PROTEIN YHJD"/>
    <property type="match status" value="1"/>
</dbReference>
<dbReference type="Pfam" id="PF03631">
    <property type="entry name" value="Virul_fac_BrkB"/>
    <property type="match status" value="1"/>
</dbReference>
<evidence type="ECO:0000256" key="2">
    <source>
        <dbReference type="ARBA" id="ARBA00022475"/>
    </source>
</evidence>
<evidence type="ECO:0000313" key="7">
    <source>
        <dbReference type="EMBL" id="ELZ19897.1"/>
    </source>
</evidence>
<evidence type="ECO:0000256" key="6">
    <source>
        <dbReference type="SAM" id="Phobius"/>
    </source>
</evidence>
<dbReference type="PANTHER" id="PTHR30213:SF0">
    <property type="entry name" value="UPF0761 MEMBRANE PROTEIN YIHY"/>
    <property type="match status" value="1"/>
</dbReference>
<accession>M0CC23</accession>
<gene>
    <name evidence="7" type="ORF">C475_21404</name>
</gene>
<evidence type="ECO:0000256" key="4">
    <source>
        <dbReference type="ARBA" id="ARBA00022989"/>
    </source>
</evidence>
<proteinExistence type="predicted"/>
<feature type="transmembrane region" description="Helical" evidence="6">
    <location>
        <begin position="209"/>
        <end position="232"/>
    </location>
</feature>
<protein>
    <submittedName>
        <fullName evidence="7">Ribonuclease BN</fullName>
    </submittedName>
</protein>
<dbReference type="Proteomes" id="UP000011626">
    <property type="component" value="Unassembled WGS sequence"/>
</dbReference>
<dbReference type="NCBIfam" id="TIGR00765">
    <property type="entry name" value="yihY_not_rbn"/>
    <property type="match status" value="1"/>
</dbReference>
<dbReference type="STRING" id="797114.C475_21404"/>
<name>M0CC23_9EURY</name>
<sequence>MSLGTRRPVSRAVTFLRSLLSVYRTRDVPFMAGSIAYAAFVSLVPLLLLALVAASVLGGESLQAQVLTMTEQYLTPSARDLVSQSLDQAQSRVQFSIISGVALLWATLKVFRSLDTAFSDLYAVETDVSIVEQVTDGLLVLGGMAVAFLAMVAVGAVVAYAPTFSTGVETGIPVVQILGFVGLITGLVLGFLPMYYFFPNVEMTVTRALPGATVAAVGWTILQALFQVYVSFSSTSELYGVLGGIVLLVTWLYFGSVVILLGGATNVVLAGRHRLPDYEAST</sequence>
<keyword evidence="5 6" id="KW-0472">Membrane</keyword>
<dbReference type="InterPro" id="IPR017039">
    <property type="entry name" value="Virul_fac_BrkB"/>
</dbReference>
<dbReference type="GO" id="GO:0005886">
    <property type="term" value="C:plasma membrane"/>
    <property type="evidence" value="ECO:0007669"/>
    <property type="project" value="UniProtKB-SubCell"/>
</dbReference>
<reference evidence="7 8" key="1">
    <citation type="journal article" date="2014" name="PLoS Genet.">
        <title>Phylogenetically driven sequencing of extremely halophilic archaea reveals strategies for static and dynamic osmo-response.</title>
        <authorList>
            <person name="Becker E.A."/>
            <person name="Seitzer P.M."/>
            <person name="Tritt A."/>
            <person name="Larsen D."/>
            <person name="Krusor M."/>
            <person name="Yao A.I."/>
            <person name="Wu D."/>
            <person name="Madern D."/>
            <person name="Eisen J.A."/>
            <person name="Darling A.E."/>
            <person name="Facciotti M.T."/>
        </authorList>
    </citation>
    <scope>NUCLEOTIDE SEQUENCE [LARGE SCALE GENOMIC DNA]</scope>
    <source>
        <strain evidence="7 8">2-9-1</strain>
    </source>
</reference>
<feature type="transmembrane region" description="Helical" evidence="6">
    <location>
        <begin position="174"/>
        <end position="197"/>
    </location>
</feature>
<keyword evidence="8" id="KW-1185">Reference proteome</keyword>
<dbReference type="PATRIC" id="fig|797114.5.peg.4315"/>
<dbReference type="eggNOG" id="arCOG04965">
    <property type="taxonomic scope" value="Archaea"/>
</dbReference>
<evidence type="ECO:0000313" key="8">
    <source>
        <dbReference type="Proteomes" id="UP000011626"/>
    </source>
</evidence>
<feature type="transmembrane region" description="Helical" evidence="6">
    <location>
        <begin position="138"/>
        <end position="162"/>
    </location>
</feature>
<comment type="caution">
    <text evidence="7">The sequence shown here is derived from an EMBL/GenBank/DDBJ whole genome shotgun (WGS) entry which is preliminary data.</text>
</comment>
<keyword evidence="4 6" id="KW-1133">Transmembrane helix</keyword>